<evidence type="ECO:0000256" key="5">
    <source>
        <dbReference type="ARBA" id="ARBA00023136"/>
    </source>
</evidence>
<dbReference type="PANTHER" id="PTHR10465">
    <property type="entry name" value="TRANSMEMBRANE GTPASE FZO1"/>
    <property type="match status" value="1"/>
</dbReference>
<evidence type="ECO:0000256" key="4">
    <source>
        <dbReference type="ARBA" id="ARBA00023134"/>
    </source>
</evidence>
<keyword evidence="3" id="KW-0378">Hydrolase</keyword>
<dbReference type="InterPro" id="IPR027417">
    <property type="entry name" value="P-loop_NTPase"/>
</dbReference>
<evidence type="ECO:0000256" key="1">
    <source>
        <dbReference type="ARBA" id="ARBA00004370"/>
    </source>
</evidence>
<name>K4IBD9_PSYTT</name>
<dbReference type="GO" id="GO:0008053">
    <property type="term" value="P:mitochondrial fusion"/>
    <property type="evidence" value="ECO:0007669"/>
    <property type="project" value="TreeGrafter"/>
</dbReference>
<evidence type="ECO:0000313" key="8">
    <source>
        <dbReference type="Proteomes" id="UP000008514"/>
    </source>
</evidence>
<evidence type="ECO:0000256" key="2">
    <source>
        <dbReference type="ARBA" id="ARBA00022741"/>
    </source>
</evidence>
<dbReference type="InterPro" id="IPR045063">
    <property type="entry name" value="Dynamin_N"/>
</dbReference>
<dbReference type="GO" id="GO:0003924">
    <property type="term" value="F:GTPase activity"/>
    <property type="evidence" value="ECO:0007669"/>
    <property type="project" value="InterPro"/>
</dbReference>
<reference evidence="7" key="2">
    <citation type="submission" date="2012-09" db="EMBL/GenBank/DDBJ databases">
        <title>The complete sequence of Psychroflexus torquis an extreme psychrophile from sea-ice that is stimulated by light.</title>
        <authorList>
            <person name="Feng S."/>
            <person name="Powell S.M."/>
            <person name="Bowman J.P."/>
        </authorList>
    </citation>
    <scope>NUCLEOTIDE SEQUENCE [LARGE SCALE GENOMIC DNA]</scope>
    <source>
        <strain evidence="7">ATCC 700755</strain>
    </source>
</reference>
<dbReference type="GO" id="GO:0016020">
    <property type="term" value="C:membrane"/>
    <property type="evidence" value="ECO:0007669"/>
    <property type="project" value="UniProtKB-SubCell"/>
</dbReference>
<accession>K4IBD9</accession>
<dbReference type="HOGENOM" id="CLU_019738_0_0_10"/>
<evidence type="ECO:0000259" key="6">
    <source>
        <dbReference type="Pfam" id="PF00350"/>
    </source>
</evidence>
<keyword evidence="8" id="KW-1185">Reference proteome</keyword>
<keyword evidence="2" id="KW-0547">Nucleotide-binding</keyword>
<feature type="domain" description="Dynamin N-terminal" evidence="6">
    <location>
        <begin position="146"/>
        <end position="320"/>
    </location>
</feature>
<dbReference type="KEGG" id="ptq:P700755_000941"/>
<dbReference type="eggNOG" id="COG0699">
    <property type="taxonomic scope" value="Bacteria"/>
</dbReference>
<dbReference type="Pfam" id="PF00350">
    <property type="entry name" value="Dynamin_N"/>
    <property type="match status" value="1"/>
</dbReference>
<protein>
    <submittedName>
        <fullName evidence="7">GTP-binding protein</fullName>
    </submittedName>
</protein>
<proteinExistence type="predicted"/>
<dbReference type="EMBL" id="CP003879">
    <property type="protein sequence ID" value="AFU67917.1"/>
    <property type="molecule type" value="Genomic_DNA"/>
</dbReference>
<dbReference type="SUPFAM" id="SSF52540">
    <property type="entry name" value="P-loop containing nucleoside triphosphate hydrolases"/>
    <property type="match status" value="1"/>
</dbReference>
<dbReference type="InterPro" id="IPR027094">
    <property type="entry name" value="Mitofusin_fam"/>
</dbReference>
<keyword evidence="4" id="KW-0342">GTP-binding</keyword>
<dbReference type="AlphaFoldDB" id="K4IBD9"/>
<dbReference type="Gene3D" id="3.40.50.300">
    <property type="entry name" value="P-loop containing nucleotide triphosphate hydrolases"/>
    <property type="match status" value="1"/>
</dbReference>
<evidence type="ECO:0000256" key="3">
    <source>
        <dbReference type="ARBA" id="ARBA00022801"/>
    </source>
</evidence>
<dbReference type="Proteomes" id="UP000008514">
    <property type="component" value="Chromosome"/>
</dbReference>
<keyword evidence="5" id="KW-0472">Membrane</keyword>
<dbReference type="GO" id="GO:0005525">
    <property type="term" value="F:GTP binding"/>
    <property type="evidence" value="ECO:0007669"/>
    <property type="project" value="UniProtKB-KW"/>
</dbReference>
<dbReference type="STRING" id="313595.P700755_000941"/>
<comment type="subcellular location">
    <subcellularLocation>
        <location evidence="1">Membrane</location>
    </subcellularLocation>
</comment>
<dbReference type="PANTHER" id="PTHR10465:SF0">
    <property type="entry name" value="SARCALUMENIN"/>
    <property type="match status" value="1"/>
</dbReference>
<sequence length="753" mass="87377">MILSIDYNKHSYRVKYKGFLNKGKGFEQSIKVIKDNNKNRRIENWFYDFLNKYQEELNEEIFDIAFSSTRHEIEVVSDIVFRFNKDRKVKVELKTRELEKSNLIKDFKSILTEIKQKDKDDVIKQYFVEKNLFTYLDKIDKSEAQIVIAATMSAGKSTLINALLGESLMPSKNEACTATICKIKDIDGKENFSALVKNENGNIIDEHNDLNADTLSKINDSGNDKFLTVEIEGDIKNISSENISVVLIDTPGPNNSQNDQHKEVTYNYIKDSNHKPLIIYLLDVTKLKTTDDKSVLEEIAEFIKDKGVSTEDRFLFVLNRIDDLDHEKESIETIIISTKKYLAETIGISNPKIFPISAEFARLCQSNQTGKLTRNEKLALRKYEDIFLPDADEEYAGIDIIKFAPILEKDKESLLKNLDSKDRLTQCLHRSGISALQLHIQKYIENVHETELGHDLLSNLIPHFDKLKNQVQGLTEKEKKAIKEDIKKIKKSEKVLNSKLEILTSKLSEISSKNNTIDKLKNRVEKDFGQIYTNLRDEEATKSQAYRARHIANKVIQNLEISLKSSVRLELDYDLKKKWIGIINIIKIDFDDFINDLDLSDKATSILSNDFHIILNSSNIYRVKTRRIVKTGEVEISTSTWWKPKSWFSFKKEEVWEIRDEYDLNKIYNELKIPELKLKVEGMLDNVNKNYNDNVNLYIKEGKKIVNTIESDFSQRTTPKLLDLQNNITEINQKTDNIKYDLQNYLEQINKCK</sequence>
<organism evidence="7 8">
    <name type="scientific">Psychroflexus torquis (strain ATCC 700755 / CIP 106069 / ACAM 623)</name>
    <dbReference type="NCBI Taxonomy" id="313595"/>
    <lineage>
        <taxon>Bacteria</taxon>
        <taxon>Pseudomonadati</taxon>
        <taxon>Bacteroidota</taxon>
        <taxon>Flavobacteriia</taxon>
        <taxon>Flavobacteriales</taxon>
        <taxon>Flavobacteriaceae</taxon>
        <taxon>Psychroflexus</taxon>
    </lineage>
</organism>
<evidence type="ECO:0000313" key="7">
    <source>
        <dbReference type="EMBL" id="AFU67917.1"/>
    </source>
</evidence>
<gene>
    <name evidence="7" type="ordered locus">P700755_000941</name>
</gene>
<reference evidence="7" key="1">
    <citation type="submission" date="2006-03" db="EMBL/GenBank/DDBJ databases">
        <authorList>
            <person name="Bowman J."/>
            <person name="Ferriera S."/>
            <person name="Johnson J."/>
            <person name="Kravitz S."/>
            <person name="Halpern A."/>
            <person name="Remington K."/>
            <person name="Beeson K."/>
            <person name="Tran B."/>
            <person name="Rogers Y.-H."/>
            <person name="Friedman R."/>
            <person name="Venter J.C."/>
        </authorList>
    </citation>
    <scope>NUCLEOTIDE SEQUENCE [LARGE SCALE GENOMIC DNA]</scope>
    <source>
        <strain evidence="7">ATCC 700755</strain>
    </source>
</reference>